<proteinExistence type="predicted"/>
<organism evidence="1 2">
    <name type="scientific">Trichonephila clavipes</name>
    <name type="common">Golden silk orbweaver</name>
    <name type="synonym">Nephila clavipes</name>
    <dbReference type="NCBI Taxonomy" id="2585209"/>
    <lineage>
        <taxon>Eukaryota</taxon>
        <taxon>Metazoa</taxon>
        <taxon>Ecdysozoa</taxon>
        <taxon>Arthropoda</taxon>
        <taxon>Chelicerata</taxon>
        <taxon>Arachnida</taxon>
        <taxon>Araneae</taxon>
        <taxon>Araneomorphae</taxon>
        <taxon>Entelegynae</taxon>
        <taxon>Araneoidea</taxon>
        <taxon>Nephilidae</taxon>
        <taxon>Trichonephila</taxon>
    </lineage>
</organism>
<dbReference type="Proteomes" id="UP000887159">
    <property type="component" value="Unassembled WGS sequence"/>
</dbReference>
<dbReference type="EMBL" id="BMAU01021261">
    <property type="protein sequence ID" value="GFY06594.1"/>
    <property type="molecule type" value="Genomic_DNA"/>
</dbReference>
<gene>
    <name evidence="1" type="ORF">TNCV_3524501</name>
</gene>
<keyword evidence="2" id="KW-1185">Reference proteome</keyword>
<protein>
    <submittedName>
        <fullName evidence="1">Uncharacterized protein</fullName>
    </submittedName>
</protein>
<dbReference type="AlphaFoldDB" id="A0A8X6VGL2"/>
<sequence>MFAEICCSMRFSLTPSLRPLLETLYFVEARTSALVSSLAKRLSRFPQDVLRFGIGLSSSKNDAADCEISVVTTEDIKERVGGGDGLGIGLESMTSSNFGATHINLNIPVHICSNDII</sequence>
<evidence type="ECO:0000313" key="2">
    <source>
        <dbReference type="Proteomes" id="UP000887159"/>
    </source>
</evidence>
<evidence type="ECO:0000313" key="1">
    <source>
        <dbReference type="EMBL" id="GFY06594.1"/>
    </source>
</evidence>
<accession>A0A8X6VGL2</accession>
<comment type="caution">
    <text evidence="1">The sequence shown here is derived from an EMBL/GenBank/DDBJ whole genome shotgun (WGS) entry which is preliminary data.</text>
</comment>
<name>A0A8X6VGL2_TRICX</name>
<reference evidence="1" key="1">
    <citation type="submission" date="2020-08" db="EMBL/GenBank/DDBJ databases">
        <title>Multicomponent nature underlies the extraordinary mechanical properties of spider dragline silk.</title>
        <authorList>
            <person name="Kono N."/>
            <person name="Nakamura H."/>
            <person name="Mori M."/>
            <person name="Yoshida Y."/>
            <person name="Ohtoshi R."/>
            <person name="Malay A.D."/>
            <person name="Moran D.A.P."/>
            <person name="Tomita M."/>
            <person name="Numata K."/>
            <person name="Arakawa K."/>
        </authorList>
    </citation>
    <scope>NUCLEOTIDE SEQUENCE</scope>
</reference>